<dbReference type="PANTHER" id="PTHR47245:SF2">
    <property type="entry name" value="PEPTIDYL-PROLYL CIS-TRANS ISOMERASE HP_0175-RELATED"/>
    <property type="match status" value="1"/>
</dbReference>
<feature type="chain" id="PRO_5011666669" description="Parvulin-like PPIase" evidence="10">
    <location>
        <begin position="26"/>
        <end position="307"/>
    </location>
</feature>
<dbReference type="Pfam" id="PF13616">
    <property type="entry name" value="Rotamase_3"/>
    <property type="match status" value="1"/>
</dbReference>
<evidence type="ECO:0000313" key="12">
    <source>
        <dbReference type="EMBL" id="SDF90848.1"/>
    </source>
</evidence>
<dbReference type="STRING" id="1082479.SAMN05216241_103116"/>
<dbReference type="AlphaFoldDB" id="A0A1G7PXA7"/>
<feature type="domain" description="PpiC" evidence="11">
    <location>
        <begin position="149"/>
        <end position="239"/>
    </location>
</feature>
<evidence type="ECO:0000256" key="6">
    <source>
        <dbReference type="ARBA" id="ARBA00030642"/>
    </source>
</evidence>
<evidence type="ECO:0000256" key="5">
    <source>
        <dbReference type="ARBA" id="ARBA00023110"/>
    </source>
</evidence>
<evidence type="ECO:0000256" key="4">
    <source>
        <dbReference type="ARBA" id="ARBA00018370"/>
    </source>
</evidence>
<evidence type="ECO:0000256" key="2">
    <source>
        <dbReference type="ARBA" id="ARBA00007656"/>
    </source>
</evidence>
<organism evidence="12 13">
    <name type="scientific">Limimonas halophila</name>
    <dbReference type="NCBI Taxonomy" id="1082479"/>
    <lineage>
        <taxon>Bacteria</taxon>
        <taxon>Pseudomonadati</taxon>
        <taxon>Pseudomonadota</taxon>
        <taxon>Alphaproteobacteria</taxon>
        <taxon>Rhodospirillales</taxon>
        <taxon>Rhodovibrionaceae</taxon>
        <taxon>Limimonas</taxon>
    </lineage>
</organism>
<dbReference type="Gene3D" id="3.10.50.40">
    <property type="match status" value="1"/>
</dbReference>
<dbReference type="InterPro" id="IPR050245">
    <property type="entry name" value="PrsA_foldase"/>
</dbReference>
<comment type="catalytic activity">
    <reaction evidence="1">
        <text>[protein]-peptidylproline (omega=180) = [protein]-peptidylproline (omega=0)</text>
        <dbReference type="Rhea" id="RHEA:16237"/>
        <dbReference type="Rhea" id="RHEA-COMP:10747"/>
        <dbReference type="Rhea" id="RHEA-COMP:10748"/>
        <dbReference type="ChEBI" id="CHEBI:83833"/>
        <dbReference type="ChEBI" id="CHEBI:83834"/>
        <dbReference type="EC" id="5.2.1.8"/>
    </reaction>
</comment>
<dbReference type="RefSeq" id="WP_176758547.1">
    <property type="nucleotide sequence ID" value="NZ_FNCE01000003.1"/>
</dbReference>
<evidence type="ECO:0000256" key="3">
    <source>
        <dbReference type="ARBA" id="ARBA00013194"/>
    </source>
</evidence>
<dbReference type="EC" id="5.2.1.8" evidence="3"/>
<feature type="region of interest" description="Disordered" evidence="9">
    <location>
        <begin position="266"/>
        <end position="307"/>
    </location>
</feature>
<accession>A0A1G7PXA7</accession>
<proteinExistence type="inferred from homology"/>
<evidence type="ECO:0000259" key="11">
    <source>
        <dbReference type="PROSITE" id="PS50198"/>
    </source>
</evidence>
<keyword evidence="5 8" id="KW-0697">Rotamase</keyword>
<dbReference type="SUPFAM" id="SSF109998">
    <property type="entry name" value="Triger factor/SurA peptide-binding domain-like"/>
    <property type="match status" value="1"/>
</dbReference>
<gene>
    <name evidence="12" type="ORF">SAMN05216241_103116</name>
</gene>
<comment type="similarity">
    <text evidence="2">Belongs to the PpiC/parvulin rotamase family.</text>
</comment>
<keyword evidence="13" id="KW-1185">Reference proteome</keyword>
<dbReference type="InterPro" id="IPR027304">
    <property type="entry name" value="Trigger_fact/SurA_dom_sf"/>
</dbReference>
<dbReference type="InterPro" id="IPR046357">
    <property type="entry name" value="PPIase_dom_sf"/>
</dbReference>
<evidence type="ECO:0000256" key="1">
    <source>
        <dbReference type="ARBA" id="ARBA00000971"/>
    </source>
</evidence>
<protein>
    <recommendedName>
        <fullName evidence="4">Parvulin-like PPIase</fullName>
        <ecNumber evidence="3">5.2.1.8</ecNumber>
    </recommendedName>
    <alternativeName>
        <fullName evidence="6">Peptidyl-prolyl cis-trans isomerase plp</fullName>
    </alternativeName>
    <alternativeName>
        <fullName evidence="7">Rotamase plp</fullName>
    </alternativeName>
</protein>
<name>A0A1G7PXA7_9PROT</name>
<dbReference type="SUPFAM" id="SSF54534">
    <property type="entry name" value="FKBP-like"/>
    <property type="match status" value="1"/>
</dbReference>
<evidence type="ECO:0000256" key="7">
    <source>
        <dbReference type="ARBA" id="ARBA00031484"/>
    </source>
</evidence>
<feature type="signal peptide" evidence="10">
    <location>
        <begin position="1"/>
        <end position="25"/>
    </location>
</feature>
<feature type="compositionally biased region" description="Gly residues" evidence="9">
    <location>
        <begin position="290"/>
        <end position="307"/>
    </location>
</feature>
<evidence type="ECO:0000313" key="13">
    <source>
        <dbReference type="Proteomes" id="UP000199415"/>
    </source>
</evidence>
<dbReference type="PROSITE" id="PS50198">
    <property type="entry name" value="PPIC_PPIASE_2"/>
    <property type="match status" value="1"/>
</dbReference>
<sequence>MTARSLRTRLTGVCFAALVALPATAAQAAEGGDSGTASAKENPVVATIDGNEIRFQEVMKATERLPKRYQNRIQQLFPQLLDRLVDMRVVSDKAEAEGFLDKPEVQDRLQRTRQQILADVYLKKQAEDYVTEERLRAEYEEYKKNNKAETQVKARHILVDSKKLANKLIKKLDEGANFVELAKQHSTGPSAKKGGNLGFFGKGDMVESFSKAAFGLGVDEYTESPVKTQYGWHVIKVVDERTKEPKSFEEMKDELSKKLRQQGVKKAIQQVREQSDVETYPDRGVKLLSGGQGGNGQGGAGSSGSGN</sequence>
<dbReference type="InterPro" id="IPR000297">
    <property type="entry name" value="PPIase_PpiC"/>
</dbReference>
<evidence type="ECO:0000256" key="8">
    <source>
        <dbReference type="PROSITE-ProRule" id="PRU00278"/>
    </source>
</evidence>
<dbReference type="EMBL" id="FNCE01000003">
    <property type="protein sequence ID" value="SDF90848.1"/>
    <property type="molecule type" value="Genomic_DNA"/>
</dbReference>
<evidence type="ECO:0000256" key="9">
    <source>
        <dbReference type="SAM" id="MobiDB-lite"/>
    </source>
</evidence>
<dbReference type="Proteomes" id="UP000199415">
    <property type="component" value="Unassembled WGS sequence"/>
</dbReference>
<dbReference type="PANTHER" id="PTHR47245">
    <property type="entry name" value="PEPTIDYLPROLYL ISOMERASE"/>
    <property type="match status" value="1"/>
</dbReference>
<dbReference type="GO" id="GO:0003755">
    <property type="term" value="F:peptidyl-prolyl cis-trans isomerase activity"/>
    <property type="evidence" value="ECO:0007669"/>
    <property type="project" value="UniProtKB-KW"/>
</dbReference>
<keyword evidence="10" id="KW-0732">Signal</keyword>
<evidence type="ECO:0000256" key="10">
    <source>
        <dbReference type="SAM" id="SignalP"/>
    </source>
</evidence>
<reference evidence="12 13" key="1">
    <citation type="submission" date="2016-10" db="EMBL/GenBank/DDBJ databases">
        <authorList>
            <person name="de Groot N.N."/>
        </authorList>
    </citation>
    <scope>NUCLEOTIDE SEQUENCE [LARGE SCALE GENOMIC DNA]</scope>
    <source>
        <strain evidence="12 13">DSM 25584</strain>
    </source>
</reference>
<keyword evidence="8 12" id="KW-0413">Isomerase</keyword>